<dbReference type="Proteomes" id="UP000076722">
    <property type="component" value="Unassembled WGS sequence"/>
</dbReference>
<name>A0A164NMK5_9AGAM</name>
<organism evidence="2 3">
    <name type="scientific">Sistotremastrum niveocremeum HHB9708</name>
    <dbReference type="NCBI Taxonomy" id="1314777"/>
    <lineage>
        <taxon>Eukaryota</taxon>
        <taxon>Fungi</taxon>
        <taxon>Dikarya</taxon>
        <taxon>Basidiomycota</taxon>
        <taxon>Agaricomycotina</taxon>
        <taxon>Agaricomycetes</taxon>
        <taxon>Sistotremastrales</taxon>
        <taxon>Sistotremastraceae</taxon>
        <taxon>Sertulicium</taxon>
        <taxon>Sertulicium niveocremeum</taxon>
    </lineage>
</organism>
<keyword evidence="3" id="KW-1185">Reference proteome</keyword>
<dbReference type="AlphaFoldDB" id="A0A164NMK5"/>
<evidence type="ECO:0000256" key="1">
    <source>
        <dbReference type="SAM" id="MobiDB-lite"/>
    </source>
</evidence>
<accession>A0A164NMK5</accession>
<proteinExistence type="predicted"/>
<evidence type="ECO:0000313" key="2">
    <source>
        <dbReference type="EMBL" id="KZS87850.1"/>
    </source>
</evidence>
<feature type="region of interest" description="Disordered" evidence="1">
    <location>
        <begin position="280"/>
        <end position="319"/>
    </location>
</feature>
<protein>
    <submittedName>
        <fullName evidence="2">Uncharacterized protein</fullName>
    </submittedName>
</protein>
<dbReference type="EMBL" id="KV419443">
    <property type="protein sequence ID" value="KZS87850.1"/>
    <property type="molecule type" value="Genomic_DNA"/>
</dbReference>
<sequence length="347" mass="38495">MLAWDFRLSFITTSGSTIGAIDFDEETHFKIRETCVSGDGVDFRLAVIFGPCHNPQYFNFIPANNLVLFALGRSLFICKLDLSSAILIEPRIPDDSSFPYTSLLNIGGVYIPPDSRHSSVYIMNWMNLVVSVPIPPLEDFGPIPENWERSEFQTTQYRLDSNLCISGDVTSVSFRRTPDEWMCDILSLRRCDDPESISSVLQANSFSAGGDNSQIVLSNPILSGYPVTESARSYPSSLAPCGSFCSVLMQERSTGMRIRYAYSPFIPLSIHGTLLPDPVSATADSPAIPEQRLSETRHPSPPNDASEREDGCEDDRGDAGEMKIIGFDEIYGLLVGRNSRDLFVLQY</sequence>
<evidence type="ECO:0000313" key="3">
    <source>
        <dbReference type="Proteomes" id="UP000076722"/>
    </source>
</evidence>
<reference evidence="2 3" key="1">
    <citation type="journal article" date="2016" name="Mol. Biol. Evol.">
        <title>Comparative Genomics of Early-Diverging Mushroom-Forming Fungi Provides Insights into the Origins of Lignocellulose Decay Capabilities.</title>
        <authorList>
            <person name="Nagy L.G."/>
            <person name="Riley R."/>
            <person name="Tritt A."/>
            <person name="Adam C."/>
            <person name="Daum C."/>
            <person name="Floudas D."/>
            <person name="Sun H."/>
            <person name="Yadav J.S."/>
            <person name="Pangilinan J."/>
            <person name="Larsson K.H."/>
            <person name="Matsuura K."/>
            <person name="Barry K."/>
            <person name="Labutti K."/>
            <person name="Kuo R."/>
            <person name="Ohm R.A."/>
            <person name="Bhattacharya S.S."/>
            <person name="Shirouzu T."/>
            <person name="Yoshinaga Y."/>
            <person name="Martin F.M."/>
            <person name="Grigoriev I.V."/>
            <person name="Hibbett D.S."/>
        </authorList>
    </citation>
    <scope>NUCLEOTIDE SEQUENCE [LARGE SCALE GENOMIC DNA]</scope>
    <source>
        <strain evidence="2 3">HHB9708</strain>
    </source>
</reference>
<gene>
    <name evidence="2" type="ORF">SISNIDRAFT_470606</name>
</gene>